<protein>
    <submittedName>
        <fullName evidence="1">Uncharacterized protein</fullName>
    </submittedName>
</protein>
<sequence length="147" mass="16521">MVEDKGDKIDIAKVICEASEKDQNDCPKLVELVFDKTVKTKFNFTLGTSGAEKPKERLRLNLEWTYDITVHIHGQADFNLPRLKLPPLPLTINPPSSIDELHEMLFNSIVDSAVGTGGVLLEPRNLPYFVALLAVMMAEKWTKDTIK</sequence>
<accession>A0A9P7HUT9</accession>
<evidence type="ECO:0000313" key="2">
    <source>
        <dbReference type="Proteomes" id="UP000750502"/>
    </source>
</evidence>
<dbReference type="Proteomes" id="UP000750502">
    <property type="component" value="Unassembled WGS sequence"/>
</dbReference>
<dbReference type="AlphaFoldDB" id="A0A9P7HUT9"/>
<reference evidence="1" key="2">
    <citation type="submission" date="2020-10" db="EMBL/GenBank/DDBJ databases">
        <authorList>
            <person name="Peck L.D."/>
            <person name="Nowell R.W."/>
            <person name="Flood J."/>
            <person name="Ryan M.J."/>
            <person name="Barraclough T.G."/>
        </authorList>
    </citation>
    <scope>NUCLEOTIDE SEQUENCE</scope>
    <source>
        <strain evidence="1">IMI 127659i</strain>
    </source>
</reference>
<name>A0A9P7HUT9_9HYPO</name>
<proteinExistence type="predicted"/>
<dbReference type="EMBL" id="JADFTT010000178">
    <property type="protein sequence ID" value="KAG5765964.1"/>
    <property type="molecule type" value="Genomic_DNA"/>
</dbReference>
<organism evidence="1 2">
    <name type="scientific">Fusarium xylarioides</name>
    <dbReference type="NCBI Taxonomy" id="221167"/>
    <lineage>
        <taxon>Eukaryota</taxon>
        <taxon>Fungi</taxon>
        <taxon>Dikarya</taxon>
        <taxon>Ascomycota</taxon>
        <taxon>Pezizomycotina</taxon>
        <taxon>Sordariomycetes</taxon>
        <taxon>Hypocreomycetidae</taxon>
        <taxon>Hypocreales</taxon>
        <taxon>Nectriaceae</taxon>
        <taxon>Fusarium</taxon>
        <taxon>Fusarium fujikuroi species complex</taxon>
    </lineage>
</organism>
<comment type="caution">
    <text evidence="1">The sequence shown here is derived from an EMBL/GenBank/DDBJ whole genome shotgun (WGS) entry which is preliminary data.</text>
</comment>
<reference evidence="1" key="1">
    <citation type="journal article" date="2020" name="bioRxiv">
        <title>Historical genomics reveals the evolutionary mechanisms behind multiple outbreaks of the host-specific coffee wilt pathogen Fusarium xylarioides.</title>
        <authorList>
            <person name="Peck D."/>
            <person name="Nowell R.W."/>
            <person name="Flood J."/>
            <person name="Ryan M.J."/>
            <person name="Barraclough T.G."/>
        </authorList>
    </citation>
    <scope>NUCLEOTIDE SEQUENCE</scope>
    <source>
        <strain evidence="1">IMI 127659i</strain>
    </source>
</reference>
<keyword evidence="2" id="KW-1185">Reference proteome</keyword>
<evidence type="ECO:0000313" key="1">
    <source>
        <dbReference type="EMBL" id="KAG5765964.1"/>
    </source>
</evidence>
<gene>
    <name evidence="1" type="ORF">H9Q72_005991</name>
</gene>